<feature type="region of interest" description="Disordered" evidence="11">
    <location>
        <begin position="967"/>
        <end position="1182"/>
    </location>
</feature>
<feature type="compositionally biased region" description="Polar residues" evidence="11">
    <location>
        <begin position="1131"/>
        <end position="1140"/>
    </location>
</feature>
<dbReference type="Pfam" id="PF22981">
    <property type="entry name" value="RM2_Med14"/>
    <property type="match status" value="1"/>
</dbReference>
<evidence type="ECO:0000259" key="13">
    <source>
        <dbReference type="Pfam" id="PF22981"/>
    </source>
</evidence>
<comment type="caution">
    <text evidence="19">The sequence shown here is derived from an EMBL/GenBank/DDBJ whole genome shotgun (WGS) entry which is preliminary data.</text>
</comment>
<evidence type="ECO:0000256" key="4">
    <source>
        <dbReference type="ARBA" id="ARBA00022737"/>
    </source>
</evidence>
<dbReference type="Pfam" id="PF22984">
    <property type="entry name" value="RM6_Med14"/>
    <property type="match status" value="1"/>
</dbReference>
<keyword evidence="20" id="KW-1185">Reference proteome</keyword>
<dbReference type="InterPro" id="IPR055107">
    <property type="entry name" value="Med14_RM8"/>
</dbReference>
<feature type="domain" description="Mediator of RNA polymerase II transcription subunit 14 RM2" evidence="13">
    <location>
        <begin position="294"/>
        <end position="372"/>
    </location>
</feature>
<accession>A0AAN9T4J5</accession>
<feature type="domain" description="Mediator of RNA polymerase II transcription subunit 14 C-terminal" evidence="18">
    <location>
        <begin position="1332"/>
        <end position="1471"/>
    </location>
</feature>
<feature type="compositionally biased region" description="Low complexity" evidence="11">
    <location>
        <begin position="1042"/>
        <end position="1058"/>
    </location>
</feature>
<evidence type="ECO:0000256" key="1">
    <source>
        <dbReference type="ARBA" id="ARBA00004123"/>
    </source>
</evidence>
<evidence type="ECO:0000256" key="10">
    <source>
        <dbReference type="RuleBase" id="RU365082"/>
    </source>
</evidence>
<dbReference type="InterPro" id="IPR056877">
    <property type="entry name" value="Med14_C"/>
</dbReference>
<keyword evidence="5 10" id="KW-0805">Transcription regulation</keyword>
<dbReference type="GO" id="GO:0006357">
    <property type="term" value="P:regulation of transcription by RNA polymerase II"/>
    <property type="evidence" value="ECO:0007669"/>
    <property type="project" value="InterPro"/>
</dbReference>
<evidence type="ECO:0000256" key="9">
    <source>
        <dbReference type="ARBA" id="ARBA00032007"/>
    </source>
</evidence>
<dbReference type="GO" id="GO:0070847">
    <property type="term" value="C:core mediator complex"/>
    <property type="evidence" value="ECO:0007669"/>
    <property type="project" value="TreeGrafter"/>
</dbReference>
<proteinExistence type="inferred from homology"/>
<dbReference type="PANTHER" id="PTHR12809:SF2">
    <property type="entry name" value="MEDIATOR OF RNA POLYMERASE II TRANSCRIPTION SUBUNIT 14"/>
    <property type="match status" value="1"/>
</dbReference>
<dbReference type="InterPro" id="IPR055113">
    <property type="entry name" value="Med14_RM2"/>
</dbReference>
<dbReference type="Proteomes" id="UP001367676">
    <property type="component" value="Unassembled WGS sequence"/>
</dbReference>
<dbReference type="EMBL" id="JBBCAQ010000037">
    <property type="protein sequence ID" value="KAK7573450.1"/>
    <property type="molecule type" value="Genomic_DNA"/>
</dbReference>
<dbReference type="InterPro" id="IPR055114">
    <property type="entry name" value="Med14_RM6"/>
</dbReference>
<reference evidence="19 20" key="1">
    <citation type="submission" date="2024-03" db="EMBL/GenBank/DDBJ databases">
        <title>Adaptation during the transition from Ophiocordyceps entomopathogen to insect associate is accompanied by gene loss and intensified selection.</title>
        <authorList>
            <person name="Ward C.M."/>
            <person name="Onetto C.A."/>
            <person name="Borneman A.R."/>
        </authorList>
    </citation>
    <scope>NUCLEOTIDE SEQUENCE [LARGE SCALE GENOMIC DNA]</scope>
    <source>
        <strain evidence="19">AWRI1</strain>
        <tissue evidence="19">Single Adult Female</tissue>
    </source>
</reference>
<dbReference type="Pfam" id="PF22983">
    <property type="entry name" value="RM8_Med14"/>
    <property type="match status" value="1"/>
</dbReference>
<evidence type="ECO:0000256" key="6">
    <source>
        <dbReference type="ARBA" id="ARBA00023159"/>
    </source>
</evidence>
<gene>
    <name evidence="19" type="ORF">V9T40_010641</name>
</gene>
<dbReference type="GO" id="GO:0016592">
    <property type="term" value="C:mediator complex"/>
    <property type="evidence" value="ECO:0007669"/>
    <property type="project" value="UniProtKB-UniRule"/>
</dbReference>
<feature type="domain" description="Mediator complex subunit MED14 N-terminal" evidence="12">
    <location>
        <begin position="27"/>
        <end position="216"/>
    </location>
</feature>
<comment type="function">
    <text evidence="10">Component of the Mediator complex, a coactivator involved in the regulated transcription of nearly all RNA polymerase II-dependent genes. Mediator functions as a bridge to convey information from gene-specific regulatory proteins to the basal RNA polymerase II transcription machinery. Mediator is recruited to promoters by direct interactions with regulatory proteins and serves as a scaffold for the assembly of a functional preinitiation complex with RNA polymerase II and the general transcription factors.</text>
</comment>
<evidence type="ECO:0000256" key="3">
    <source>
        <dbReference type="ARBA" id="ARBA00019619"/>
    </source>
</evidence>
<evidence type="ECO:0000256" key="8">
    <source>
        <dbReference type="ARBA" id="ARBA00023242"/>
    </source>
</evidence>
<dbReference type="Pfam" id="PF25069">
    <property type="entry name" value="Med14_C"/>
    <property type="match status" value="1"/>
</dbReference>
<evidence type="ECO:0000256" key="7">
    <source>
        <dbReference type="ARBA" id="ARBA00023163"/>
    </source>
</evidence>
<evidence type="ECO:0000259" key="16">
    <source>
        <dbReference type="Pfam" id="PF25065"/>
    </source>
</evidence>
<evidence type="ECO:0000313" key="20">
    <source>
        <dbReference type="Proteomes" id="UP001367676"/>
    </source>
</evidence>
<keyword evidence="7 10" id="KW-0804">Transcription</keyword>
<evidence type="ECO:0000259" key="12">
    <source>
        <dbReference type="Pfam" id="PF08638"/>
    </source>
</evidence>
<keyword evidence="8 10" id="KW-0539">Nucleus</keyword>
<evidence type="ECO:0000259" key="18">
    <source>
        <dbReference type="Pfam" id="PF25069"/>
    </source>
</evidence>
<dbReference type="Pfam" id="PF08638">
    <property type="entry name" value="Med14"/>
    <property type="match status" value="1"/>
</dbReference>
<dbReference type="Pfam" id="PF25065">
    <property type="entry name" value="RM3_Med14"/>
    <property type="match status" value="1"/>
</dbReference>
<feature type="domain" description="Mediator of RNA polymerase II transcription subunit 14 RM6" evidence="15">
    <location>
        <begin position="789"/>
        <end position="855"/>
    </location>
</feature>
<dbReference type="PANTHER" id="PTHR12809">
    <property type="entry name" value="MEDIATOR COMPLEX SUBUNIT"/>
    <property type="match status" value="1"/>
</dbReference>
<evidence type="ECO:0000256" key="11">
    <source>
        <dbReference type="SAM" id="MobiDB-lite"/>
    </source>
</evidence>
<feature type="compositionally biased region" description="Polar residues" evidence="11">
    <location>
        <begin position="1027"/>
        <end position="1041"/>
    </location>
</feature>
<name>A0AAN9T4J5_9HEMI</name>
<evidence type="ECO:0000313" key="19">
    <source>
        <dbReference type="EMBL" id="KAK7573450.1"/>
    </source>
</evidence>
<sequence>MAPVPLEGSQMPANNNVIQEVSKVGSMPLATLIEYIIQRTYHELTVLAELLPRKTDMERKIEIFNYANRTRQLFIRLMALVKWANSASKVDKSTHIMAFLDKQAMLFIDTADLLARVSRETVIRARLPNFHIPAAVEVLTTGTYSRIPSCVKDRIVPSEPITASERRSVLLRLNQVIQHRLVSSNLLPQMRNLKIENGRVTFHVHNEFEVSLTIMGDGPTMPWRLLNIEILVEDRETGEGKPLTHSLQVQYILQVLQARIADATDPLKEVYSFLHFFCLSLQLEVYFSQTLKLCRDRLDGHISVDDYGPGKCLSISYWRELTAKDPKSELGYTLTLLVDCSRVDRPLNIVHVPSLGCMESEITEEVARTDHLSMEKLLVHTIYIRTKTRLTELKKEMKSQMKGVQYSLQGTPAVLSVSILMPCLSAEQLLVTVDTHTGMIQCHIPQHNRGPPVINDLQHAFNSDRSKIPVLISEIRFWLTKQRCMKTLQHLPVTVSENLPLLYKSDHPINKISRRRMFVTFHKHSDYILIVEMKEKLQLPCEIEYNFYLVNVKRSTVEEGALNEPSADSEIPKLYLKALTKIQIDTFVITHGPFTSVIDAIPNKYAGLKRKSTITVEAANKKVKHPAYFIPELAHVVALCNERIPFTQLAQELTKRGIPHQGIQIEANATALSLKLVQLPPPADIQTTSLGWIALMKRLLSVSIRSISRGSGHIWAVEFVMYGTPVANTNIHSREQVMRKPVYFQYEMNGAESVLKVIDSLMNDWAQIVHLYCLIEDMAEYLRLGKFNLTSIATIKSYNYSKLVINYGGPQRHATATFHWSPKNKSFVILFGSMGTSSNAHTLLKEQLEDHLNRHKNLAQLIHILHETYTPLMSISKLPSVPHLGVLPVRLLQPVITFIIIAQSPYVLRIVYQGMYCLELNLLSDGLVSVRDGAYSRFDRTSAVSEYTPTAGLKAFLSKYEDEKSVLRRRSQSEDDNPPSPIRTDSVDSPTNFLSHHRGPQSPIQREGGLRFHPPVTPPSNPHTPASPLTGSMSQANPSHQTFSSSPATSFSIASPPSLTSNINPSPSMMPHPSPGSSLLASSPSNPLHVPSPVGLMPTSSPGPCTGNIPVGHSPAGTFLAQGHTDGSPFPSAQSMTSPAAANWPGSPGMPRPSPARPGQSPGGHSALHSPEQLKSVSQSSRILPQKPWAGAVPTLLSHEALDSLCTPSPHPQGLPGPELSSLERFLGCVSLKRHLQRSLQSEDSVFKLLQNPEPGMLNFKVDGLQCLVYMNQIHFQSLHIKITAPDNKDHWGLEDLQILEKFFEMRVASPPFRCSSVATFSKILAASHNMPALKDLIQIMRLDLMPSLTQQQMKWNVQFCLRLPPSAHPHIATVGGVPFIIHKSRILFYLLVTRNGYSAAVDPPFLILPVVYDMGKNVTSLFEKKDPSTATCLYHAMMHFQRFAEYYNTSHSECSLFPAVRDFLLNFTYPSEAPSQMLPNPSGHSNMMVQQMQTASSMLHSSMMVQGQGQQSSQTATLMNPPTGPLQGYSVAMGNQMTPQSSMMGPQ</sequence>
<evidence type="ECO:0000256" key="5">
    <source>
        <dbReference type="ARBA" id="ARBA00023015"/>
    </source>
</evidence>
<evidence type="ECO:0000259" key="15">
    <source>
        <dbReference type="Pfam" id="PF22984"/>
    </source>
</evidence>
<dbReference type="InterPro" id="IPR013947">
    <property type="entry name" value="Mediator_Med14"/>
</dbReference>
<feature type="domain" description="Mediator of RNA polymerase II transcription subunit 14 RM8" evidence="14">
    <location>
        <begin position="1236"/>
        <end position="1309"/>
    </location>
</feature>
<evidence type="ECO:0000256" key="2">
    <source>
        <dbReference type="ARBA" id="ARBA00007813"/>
    </source>
</evidence>
<organism evidence="19 20">
    <name type="scientific">Parthenolecanium corni</name>
    <dbReference type="NCBI Taxonomy" id="536013"/>
    <lineage>
        <taxon>Eukaryota</taxon>
        <taxon>Metazoa</taxon>
        <taxon>Ecdysozoa</taxon>
        <taxon>Arthropoda</taxon>
        <taxon>Hexapoda</taxon>
        <taxon>Insecta</taxon>
        <taxon>Pterygota</taxon>
        <taxon>Neoptera</taxon>
        <taxon>Paraneoptera</taxon>
        <taxon>Hemiptera</taxon>
        <taxon>Sternorrhyncha</taxon>
        <taxon>Coccoidea</taxon>
        <taxon>Coccidae</taxon>
        <taxon>Parthenolecanium</taxon>
    </lineage>
</organism>
<dbReference type="Pfam" id="PF25067">
    <property type="entry name" value="RM5_Med14"/>
    <property type="match status" value="1"/>
</dbReference>
<feature type="domain" description="Mediator of RNA polymerase II transcription subunit 14 RM5" evidence="17">
    <location>
        <begin position="658"/>
        <end position="750"/>
    </location>
</feature>
<dbReference type="InterPro" id="IPR056879">
    <property type="entry name" value="RM3_Med14"/>
</dbReference>
<dbReference type="InterPro" id="IPR056878">
    <property type="entry name" value="RM5_Med14"/>
</dbReference>
<comment type="subunit">
    <text evidence="10">Component of the Mediator complex.</text>
</comment>
<evidence type="ECO:0000259" key="14">
    <source>
        <dbReference type="Pfam" id="PF22983"/>
    </source>
</evidence>
<evidence type="ECO:0000259" key="17">
    <source>
        <dbReference type="Pfam" id="PF25067"/>
    </source>
</evidence>
<comment type="subcellular location">
    <subcellularLocation>
        <location evidence="1 10">Nucleus</location>
    </subcellularLocation>
</comment>
<dbReference type="InterPro" id="IPR055122">
    <property type="entry name" value="Med14_N"/>
</dbReference>
<protein>
    <recommendedName>
        <fullName evidence="3 10">Mediator of RNA polymerase II transcription subunit 14</fullName>
    </recommendedName>
    <alternativeName>
        <fullName evidence="9 10">Mediator complex subunit 14</fullName>
    </alternativeName>
</protein>
<feature type="domain" description="Mediator of RNA polymerase II transcription subunit 14 RM3" evidence="16">
    <location>
        <begin position="375"/>
        <end position="484"/>
    </location>
</feature>
<keyword evidence="6 10" id="KW-0010">Activator</keyword>
<keyword evidence="4" id="KW-0677">Repeat</keyword>
<comment type="similarity">
    <text evidence="2 10">Belongs to the Mediator complex subunit 14 family.</text>
</comment>
<dbReference type="GO" id="GO:0003712">
    <property type="term" value="F:transcription coregulator activity"/>
    <property type="evidence" value="ECO:0007669"/>
    <property type="project" value="UniProtKB-UniRule"/>
</dbReference>
<feature type="compositionally biased region" description="Polar residues" evidence="11">
    <location>
        <begin position="1173"/>
        <end position="1182"/>
    </location>
</feature>
<feature type="compositionally biased region" description="Low complexity" evidence="11">
    <location>
        <begin position="1075"/>
        <end position="1088"/>
    </location>
</feature>